<evidence type="ECO:0000313" key="2">
    <source>
        <dbReference type="EMBL" id="GIH74800.1"/>
    </source>
</evidence>
<dbReference type="EMBL" id="BOOH01000012">
    <property type="protein sequence ID" value="GIH74800.1"/>
    <property type="molecule type" value="Genomic_DNA"/>
</dbReference>
<dbReference type="InterPro" id="IPR014922">
    <property type="entry name" value="YdhG-like"/>
</dbReference>
<comment type="caution">
    <text evidence="2">The sequence shown here is derived from an EMBL/GenBank/DDBJ whole genome shotgun (WGS) entry which is preliminary data.</text>
</comment>
<proteinExistence type="predicted"/>
<keyword evidence="3" id="KW-1185">Reference proteome</keyword>
<dbReference type="Proteomes" id="UP000616724">
    <property type="component" value="Unassembled WGS sequence"/>
</dbReference>
<name>A0A8J3RHG6_9ACTN</name>
<evidence type="ECO:0000259" key="1">
    <source>
        <dbReference type="Pfam" id="PF08818"/>
    </source>
</evidence>
<organism evidence="2 3">
    <name type="scientific">Planobispora longispora</name>
    <dbReference type="NCBI Taxonomy" id="28887"/>
    <lineage>
        <taxon>Bacteria</taxon>
        <taxon>Bacillati</taxon>
        <taxon>Actinomycetota</taxon>
        <taxon>Actinomycetes</taxon>
        <taxon>Streptosporangiales</taxon>
        <taxon>Streptosporangiaceae</taxon>
        <taxon>Planobispora</taxon>
    </lineage>
</organism>
<gene>
    <name evidence="2" type="ORF">Plo01_12290</name>
</gene>
<dbReference type="Pfam" id="PF08818">
    <property type="entry name" value="DUF1801"/>
    <property type="match status" value="1"/>
</dbReference>
<dbReference type="SUPFAM" id="SSF159888">
    <property type="entry name" value="YdhG-like"/>
    <property type="match status" value="1"/>
</dbReference>
<sequence length="127" mass="14128">MPNDPGEVDRFMATLQHPLKEGVEQLRTAILASNPEITERVKWNAPSFCYGGTDRVTFLLRPGDRLQLVFHRGAKVRDDSAGFIFHDPTGLMTWQASDRGVVSFTGLEDVESKKAAVVSLVNEWVLA</sequence>
<feature type="domain" description="YdhG-like" evidence="1">
    <location>
        <begin position="20"/>
        <end position="125"/>
    </location>
</feature>
<dbReference type="Gene3D" id="3.90.1150.200">
    <property type="match status" value="1"/>
</dbReference>
<reference evidence="2 3" key="1">
    <citation type="submission" date="2021-01" db="EMBL/GenBank/DDBJ databases">
        <title>Whole genome shotgun sequence of Planobispora longispora NBRC 13918.</title>
        <authorList>
            <person name="Komaki H."/>
            <person name="Tamura T."/>
        </authorList>
    </citation>
    <scope>NUCLEOTIDE SEQUENCE [LARGE SCALE GENOMIC DNA]</scope>
    <source>
        <strain evidence="2 3">NBRC 13918</strain>
    </source>
</reference>
<evidence type="ECO:0000313" key="3">
    <source>
        <dbReference type="Proteomes" id="UP000616724"/>
    </source>
</evidence>
<dbReference type="RefSeq" id="WP_203889525.1">
    <property type="nucleotide sequence ID" value="NZ_BOOH01000012.1"/>
</dbReference>
<dbReference type="AlphaFoldDB" id="A0A8J3RHG6"/>
<protein>
    <recommendedName>
        <fullName evidence="1">YdhG-like domain-containing protein</fullName>
    </recommendedName>
</protein>
<accession>A0A8J3RHG6</accession>